<sequence length="96" mass="11016">MAIVQPFSPARALSHCSFHFTSSARLEYGECNRNEILCSPRHTSERTFLCPGLSKCEARTVAFKLRRELYFSPDGSRLFIRAHCSTFCCYLLSLHH</sequence>
<accession>A0A2R6XMG6</accession>
<dbReference type="Proteomes" id="UP000244005">
    <property type="component" value="Unassembled WGS sequence"/>
</dbReference>
<evidence type="ECO:0000313" key="2">
    <source>
        <dbReference type="Proteomes" id="UP000244005"/>
    </source>
</evidence>
<proteinExistence type="predicted"/>
<gene>
    <name evidence="1" type="ORF">MARPO_0008s0069</name>
</gene>
<keyword evidence="2" id="KW-1185">Reference proteome</keyword>
<protein>
    <submittedName>
        <fullName evidence="1">Uncharacterized protein</fullName>
    </submittedName>
</protein>
<name>A0A2R6XMG6_MARPO</name>
<dbReference type="Gramene" id="Mp8g11470.1">
    <property type="protein sequence ID" value="Mp8g11470.1.cds1"/>
    <property type="gene ID" value="Mp8g11470"/>
</dbReference>
<dbReference type="EMBL" id="KZ772680">
    <property type="protein sequence ID" value="PTQ47292.1"/>
    <property type="molecule type" value="Genomic_DNA"/>
</dbReference>
<reference evidence="2" key="1">
    <citation type="journal article" date="2017" name="Cell">
        <title>Insights into land plant evolution garnered from the Marchantia polymorpha genome.</title>
        <authorList>
            <person name="Bowman J.L."/>
            <person name="Kohchi T."/>
            <person name="Yamato K.T."/>
            <person name="Jenkins J."/>
            <person name="Shu S."/>
            <person name="Ishizaki K."/>
            <person name="Yamaoka S."/>
            <person name="Nishihama R."/>
            <person name="Nakamura Y."/>
            <person name="Berger F."/>
            <person name="Adam C."/>
            <person name="Aki S.S."/>
            <person name="Althoff F."/>
            <person name="Araki T."/>
            <person name="Arteaga-Vazquez M.A."/>
            <person name="Balasubrmanian S."/>
            <person name="Barry K."/>
            <person name="Bauer D."/>
            <person name="Boehm C.R."/>
            <person name="Briginshaw L."/>
            <person name="Caballero-Perez J."/>
            <person name="Catarino B."/>
            <person name="Chen F."/>
            <person name="Chiyoda S."/>
            <person name="Chovatia M."/>
            <person name="Davies K.M."/>
            <person name="Delmans M."/>
            <person name="Demura T."/>
            <person name="Dierschke T."/>
            <person name="Dolan L."/>
            <person name="Dorantes-Acosta A.E."/>
            <person name="Eklund D.M."/>
            <person name="Florent S.N."/>
            <person name="Flores-Sandoval E."/>
            <person name="Fujiyama A."/>
            <person name="Fukuzawa H."/>
            <person name="Galik B."/>
            <person name="Grimanelli D."/>
            <person name="Grimwood J."/>
            <person name="Grossniklaus U."/>
            <person name="Hamada T."/>
            <person name="Haseloff J."/>
            <person name="Hetherington A.J."/>
            <person name="Higo A."/>
            <person name="Hirakawa Y."/>
            <person name="Hundley H.N."/>
            <person name="Ikeda Y."/>
            <person name="Inoue K."/>
            <person name="Inoue S.I."/>
            <person name="Ishida S."/>
            <person name="Jia Q."/>
            <person name="Kakita M."/>
            <person name="Kanazawa T."/>
            <person name="Kawai Y."/>
            <person name="Kawashima T."/>
            <person name="Kennedy M."/>
            <person name="Kinose K."/>
            <person name="Kinoshita T."/>
            <person name="Kohara Y."/>
            <person name="Koide E."/>
            <person name="Komatsu K."/>
            <person name="Kopischke S."/>
            <person name="Kubo M."/>
            <person name="Kyozuka J."/>
            <person name="Lagercrantz U."/>
            <person name="Lin S.S."/>
            <person name="Lindquist E."/>
            <person name="Lipzen A.M."/>
            <person name="Lu C.W."/>
            <person name="De Luna E."/>
            <person name="Martienssen R.A."/>
            <person name="Minamino N."/>
            <person name="Mizutani M."/>
            <person name="Mizutani M."/>
            <person name="Mochizuki N."/>
            <person name="Monte I."/>
            <person name="Mosher R."/>
            <person name="Nagasaki H."/>
            <person name="Nakagami H."/>
            <person name="Naramoto S."/>
            <person name="Nishitani K."/>
            <person name="Ohtani M."/>
            <person name="Okamoto T."/>
            <person name="Okumura M."/>
            <person name="Phillips J."/>
            <person name="Pollak B."/>
            <person name="Reinders A."/>
            <person name="Rovekamp M."/>
            <person name="Sano R."/>
            <person name="Sawa S."/>
            <person name="Schmid M.W."/>
            <person name="Shirakawa M."/>
            <person name="Solano R."/>
            <person name="Spunde A."/>
            <person name="Suetsugu N."/>
            <person name="Sugano S."/>
            <person name="Sugiyama A."/>
            <person name="Sun R."/>
            <person name="Suzuki Y."/>
            <person name="Takenaka M."/>
            <person name="Takezawa D."/>
            <person name="Tomogane H."/>
            <person name="Tsuzuki M."/>
            <person name="Ueda T."/>
            <person name="Umeda M."/>
            <person name="Ward J.M."/>
            <person name="Watanabe Y."/>
            <person name="Yazaki K."/>
            <person name="Yokoyama R."/>
            <person name="Yoshitake Y."/>
            <person name="Yotsui I."/>
            <person name="Zachgo S."/>
            <person name="Schmutz J."/>
        </authorList>
    </citation>
    <scope>NUCLEOTIDE SEQUENCE [LARGE SCALE GENOMIC DNA]</scope>
    <source>
        <strain evidence="2">Tak-1</strain>
    </source>
</reference>
<dbReference type="AlphaFoldDB" id="A0A2R6XMG6"/>
<evidence type="ECO:0000313" key="1">
    <source>
        <dbReference type="EMBL" id="PTQ47292.1"/>
    </source>
</evidence>
<organism evidence="1 2">
    <name type="scientific">Marchantia polymorpha</name>
    <name type="common">Common liverwort</name>
    <name type="synonym">Marchantia aquatica</name>
    <dbReference type="NCBI Taxonomy" id="3197"/>
    <lineage>
        <taxon>Eukaryota</taxon>
        <taxon>Viridiplantae</taxon>
        <taxon>Streptophyta</taxon>
        <taxon>Embryophyta</taxon>
        <taxon>Marchantiophyta</taxon>
        <taxon>Marchantiopsida</taxon>
        <taxon>Marchantiidae</taxon>
        <taxon>Marchantiales</taxon>
        <taxon>Marchantiaceae</taxon>
        <taxon>Marchantia</taxon>
    </lineage>
</organism>